<protein>
    <submittedName>
        <fullName evidence="1">Uncharacterized protein</fullName>
    </submittedName>
</protein>
<dbReference type="EMBL" id="JALBCA010000042">
    <property type="protein sequence ID" value="KAI2387073.1"/>
    <property type="molecule type" value="Genomic_DNA"/>
</dbReference>
<accession>A0ACB8UWT8</accession>
<comment type="caution">
    <text evidence="1">The sequence shown here is derived from an EMBL/GenBank/DDBJ whole genome shotgun (WGS) entry which is preliminary data.</text>
</comment>
<name>A0ACB8UWT8_9EURO</name>
<organism evidence="1">
    <name type="scientific">Ophidiomyces ophidiicola</name>
    <dbReference type="NCBI Taxonomy" id="1387563"/>
    <lineage>
        <taxon>Eukaryota</taxon>
        <taxon>Fungi</taxon>
        <taxon>Dikarya</taxon>
        <taxon>Ascomycota</taxon>
        <taxon>Pezizomycotina</taxon>
        <taxon>Eurotiomycetes</taxon>
        <taxon>Eurotiomycetidae</taxon>
        <taxon>Onygenales</taxon>
        <taxon>Onygenaceae</taxon>
        <taxon>Ophidiomyces</taxon>
    </lineage>
</organism>
<reference evidence="1" key="1">
    <citation type="journal article" date="2022" name="bioRxiv">
        <title>Population genetic analysis of Ophidiomyces ophidiicola, the causative agent of snake fungal disease, indicates recent introductions to the USA.</title>
        <authorList>
            <person name="Ladner J.T."/>
            <person name="Palmer J.M."/>
            <person name="Ettinger C.L."/>
            <person name="Stajich J.E."/>
            <person name="Farrell T.M."/>
            <person name="Glorioso B.M."/>
            <person name="Lawson B."/>
            <person name="Price S.J."/>
            <person name="Stengle A.G."/>
            <person name="Grear D.A."/>
            <person name="Lorch J.M."/>
        </authorList>
    </citation>
    <scope>NUCLEOTIDE SEQUENCE</scope>
    <source>
        <strain evidence="1">NWHC 24266-5</strain>
    </source>
</reference>
<evidence type="ECO:0000313" key="1">
    <source>
        <dbReference type="EMBL" id="KAI2387073.1"/>
    </source>
</evidence>
<gene>
    <name evidence="1" type="ORF">LOY88_003303</name>
</gene>
<sequence length="585" mass="66099">MAGPGGGPPRKSHTKSRKGCKTCKRRHIRCDETMPQCRNCTKHNCRCDYMDNFIAQEPVTSPRCPDLLMSPEIDMEIDAWQRSGNPPFPELQPSSRAYWYRFSKTDLRLIHHISGLSIDLHRRGYSNCTVWAQKMPVFLAIALSNDFVMSAILALSASHLAWMTQNQDTENLAYHHRGVALKGLHEAIGGFSRENSDAILAASLLLSWQATEWYVSPRKLCQISSHQTLNRRSWASLQQGVSTVLNSMQPWWKDESELARFMESQRAFRSARTPMTPTYPGDIGQFHNEDIMRLDRILASLQNIHQRISHNQEHYRRITDLLNFAHRLREDLPIQSPEKAFERLQPLRTWLFWLPPTMLRGGDSDLGALAVLSQFFGLALALEPIFPEFGGSYLGTMSVTPIEDIRRILYHRRATNPFAPDVPLALTLMELPGEIVAEYRSRLQWSPRTSLDAYSPGSHSPYQSLPTPHLPPTPTTAAHYPTYTNSPLHSPLTPAIVGSPYQMPTMLDSRRHSQAYATSPSLPPDSITDRAPQYKHNPHEHHSAGFNPAYLGNLIHPGTPLGIDYSHAHSVDMTGGLVAPELCWT</sequence>
<proteinExistence type="predicted"/>